<dbReference type="InterPro" id="IPR015424">
    <property type="entry name" value="PyrdxlP-dep_Trfase"/>
</dbReference>
<accession>A0A0V8D7X8</accession>
<dbReference type="GO" id="GO:0008483">
    <property type="term" value="F:transaminase activity"/>
    <property type="evidence" value="ECO:0007669"/>
    <property type="project" value="UniProtKB-KW"/>
</dbReference>
<keyword evidence="3" id="KW-0032">Aminotransferase</keyword>
<dbReference type="Gene3D" id="3.90.1150.10">
    <property type="entry name" value="Aspartate Aminotransferase, domain 1"/>
    <property type="match status" value="1"/>
</dbReference>
<proteinExistence type="predicted"/>
<sequence length="102" mass="11897">MTKYDFTTIPNRLDHNSVKWQEIKENPHKLPLWVADMDFLALPKIKQSIHDYADYGVYGYAYVEEDLIKSIQNWEKNQHQYDFSKEALILVEGVVPGIGLAI</sequence>
<dbReference type="InterPro" id="IPR051798">
    <property type="entry name" value="Class-II_PLP-Dep_Aminotrans"/>
</dbReference>
<dbReference type="Gene3D" id="3.40.640.10">
    <property type="entry name" value="Type I PLP-dependent aspartate aminotransferase-like (Major domain)"/>
    <property type="match status" value="1"/>
</dbReference>
<dbReference type="InterPro" id="IPR015422">
    <property type="entry name" value="PyrdxlP-dep_Trfase_small"/>
</dbReference>
<dbReference type="PANTHER" id="PTHR43525:SF1">
    <property type="entry name" value="PROTEIN MALY"/>
    <property type="match status" value="1"/>
</dbReference>
<dbReference type="PANTHER" id="PTHR43525">
    <property type="entry name" value="PROTEIN MALY"/>
    <property type="match status" value="1"/>
</dbReference>
<protein>
    <submittedName>
        <fullName evidence="3">Aspartate aminotransferase</fullName>
    </submittedName>
</protein>
<organism evidence="3 4">
    <name type="scientific">Lactococcus lactis subsp. lactis</name>
    <name type="common">Streptococcus lactis</name>
    <dbReference type="NCBI Taxonomy" id="1360"/>
    <lineage>
        <taxon>Bacteria</taxon>
        <taxon>Bacillati</taxon>
        <taxon>Bacillota</taxon>
        <taxon>Bacilli</taxon>
        <taxon>Lactobacillales</taxon>
        <taxon>Streptococcaceae</taxon>
        <taxon>Lactococcus</taxon>
    </lineage>
</organism>
<dbReference type="AlphaFoldDB" id="A0A0V8D7X8"/>
<evidence type="ECO:0000256" key="2">
    <source>
        <dbReference type="ARBA" id="ARBA00022898"/>
    </source>
</evidence>
<gene>
    <name evidence="3" type="ORF">LMG8520_1300</name>
</gene>
<comment type="cofactor">
    <cofactor evidence="1">
        <name>pyridoxal 5'-phosphate</name>
        <dbReference type="ChEBI" id="CHEBI:597326"/>
    </cofactor>
</comment>
<comment type="caution">
    <text evidence="3">The sequence shown here is derived from an EMBL/GenBank/DDBJ whole genome shotgun (WGS) entry which is preliminary data.</text>
</comment>
<dbReference type="EMBL" id="LKLP01000068">
    <property type="protein sequence ID" value="KSU09655.1"/>
    <property type="molecule type" value="Genomic_DNA"/>
</dbReference>
<evidence type="ECO:0000313" key="4">
    <source>
        <dbReference type="Proteomes" id="UP000054230"/>
    </source>
</evidence>
<keyword evidence="3" id="KW-0808">Transferase</keyword>
<dbReference type="InterPro" id="IPR015421">
    <property type="entry name" value="PyrdxlP-dep_Trfase_major"/>
</dbReference>
<dbReference type="PATRIC" id="fig|1360.106.peg.2214"/>
<reference evidence="4" key="1">
    <citation type="submission" date="2015-10" db="EMBL/GenBank/DDBJ databases">
        <title>Draft Genome Sequences of 11 Lactococcus lactis subspecies cremoris strains.</title>
        <authorList>
            <person name="Wels M."/>
            <person name="Backus L."/>
            <person name="Boekhorst J."/>
            <person name="Dijkstra A."/>
            <person name="Beerthuizen M."/>
            <person name="Kelly W."/>
            <person name="Siezen R."/>
            <person name="Bachmann H."/>
            <person name="Van Hijum S."/>
        </authorList>
    </citation>
    <scope>NUCLEOTIDE SEQUENCE [LARGE SCALE GENOMIC DNA]</scope>
    <source>
        <strain evidence="4">LMG8520</strain>
    </source>
</reference>
<evidence type="ECO:0000313" key="3">
    <source>
        <dbReference type="EMBL" id="KSU09655.1"/>
    </source>
</evidence>
<keyword evidence="2" id="KW-0663">Pyridoxal phosphate</keyword>
<evidence type="ECO:0000256" key="1">
    <source>
        <dbReference type="ARBA" id="ARBA00001933"/>
    </source>
</evidence>
<dbReference type="Proteomes" id="UP000054230">
    <property type="component" value="Unassembled WGS sequence"/>
</dbReference>
<name>A0A0V8D7X8_LACLL</name>
<dbReference type="SUPFAM" id="SSF53383">
    <property type="entry name" value="PLP-dependent transferases"/>
    <property type="match status" value="1"/>
</dbReference>